<protein>
    <recommendedName>
        <fullName evidence="2">OmpR/PhoB-type domain-containing protein</fullName>
    </recommendedName>
</protein>
<dbReference type="RefSeq" id="WP_237465431.1">
    <property type="nucleotide sequence ID" value="NZ_CAKLDI010000001.1"/>
</dbReference>
<keyword evidence="1" id="KW-0238">DNA-binding</keyword>
<evidence type="ECO:0000256" key="1">
    <source>
        <dbReference type="ARBA" id="ARBA00023125"/>
    </source>
</evidence>
<name>A0ABN8DQZ5_9VIBR</name>
<gene>
    <name evidence="3" type="ORF">VST7929_01027</name>
</gene>
<evidence type="ECO:0000313" key="4">
    <source>
        <dbReference type="Proteomes" id="UP000838672"/>
    </source>
</evidence>
<dbReference type="EMBL" id="CAKLDI010000001">
    <property type="protein sequence ID" value="CAH0533165.1"/>
    <property type="molecule type" value="Genomic_DNA"/>
</dbReference>
<dbReference type="Gene3D" id="1.10.10.10">
    <property type="entry name" value="Winged helix-like DNA-binding domain superfamily/Winged helix DNA-binding domain"/>
    <property type="match status" value="1"/>
</dbReference>
<dbReference type="Pfam" id="PF00486">
    <property type="entry name" value="Trans_reg_C"/>
    <property type="match status" value="1"/>
</dbReference>
<comment type="caution">
    <text evidence="3">The sequence shown here is derived from an EMBL/GenBank/DDBJ whole genome shotgun (WGS) entry which is preliminary data.</text>
</comment>
<proteinExistence type="predicted"/>
<evidence type="ECO:0000313" key="3">
    <source>
        <dbReference type="EMBL" id="CAH0533165.1"/>
    </source>
</evidence>
<reference evidence="3" key="1">
    <citation type="submission" date="2021-11" db="EMBL/GenBank/DDBJ databases">
        <authorList>
            <person name="Rodrigo-Torres L."/>
            <person name="Arahal R. D."/>
            <person name="Lucena T."/>
        </authorList>
    </citation>
    <scope>NUCLEOTIDE SEQUENCE</scope>
    <source>
        <strain evidence="3">CECT 7929</strain>
    </source>
</reference>
<sequence>MTELTRYYDFPEVRFHPLNHCLHWHDNSQTPLTFHESCLLSVLCRHAGELLTYNVLAHHLFQESYDAEQRLITLVTALRSKLIKNGDFAIHISIVRNHGIRVAMPRHSSENMQPFPNQQPPSGMKGWLRRCWPWRKHEE</sequence>
<dbReference type="InterPro" id="IPR016032">
    <property type="entry name" value="Sig_transdc_resp-reg_C-effctor"/>
</dbReference>
<keyword evidence="4" id="KW-1185">Reference proteome</keyword>
<feature type="domain" description="OmpR/PhoB-type" evidence="2">
    <location>
        <begin position="29"/>
        <end position="100"/>
    </location>
</feature>
<dbReference type="InterPro" id="IPR036388">
    <property type="entry name" value="WH-like_DNA-bd_sf"/>
</dbReference>
<organism evidence="3 4">
    <name type="scientific">Vibrio stylophorae</name>
    <dbReference type="NCBI Taxonomy" id="659351"/>
    <lineage>
        <taxon>Bacteria</taxon>
        <taxon>Pseudomonadati</taxon>
        <taxon>Pseudomonadota</taxon>
        <taxon>Gammaproteobacteria</taxon>
        <taxon>Vibrionales</taxon>
        <taxon>Vibrionaceae</taxon>
        <taxon>Vibrio</taxon>
    </lineage>
</organism>
<accession>A0ABN8DQZ5</accession>
<evidence type="ECO:0000259" key="2">
    <source>
        <dbReference type="Pfam" id="PF00486"/>
    </source>
</evidence>
<dbReference type="Proteomes" id="UP000838672">
    <property type="component" value="Unassembled WGS sequence"/>
</dbReference>
<dbReference type="SUPFAM" id="SSF46894">
    <property type="entry name" value="C-terminal effector domain of the bipartite response regulators"/>
    <property type="match status" value="1"/>
</dbReference>
<dbReference type="InterPro" id="IPR001867">
    <property type="entry name" value="OmpR/PhoB-type_DNA-bd"/>
</dbReference>